<dbReference type="InterPro" id="IPR026341">
    <property type="entry name" value="T9SS_type_B"/>
</dbReference>
<accession>A0ABY8RDU5</accession>
<proteinExistence type="predicted"/>
<dbReference type="NCBIfam" id="TIGR04131">
    <property type="entry name" value="Bac_Flav_CTERM"/>
    <property type="match status" value="1"/>
</dbReference>
<dbReference type="Gene3D" id="2.60.40.10">
    <property type="entry name" value="Immunoglobulins"/>
    <property type="match status" value="1"/>
</dbReference>
<gene>
    <name evidence="2" type="ORF">QGN23_12370</name>
</gene>
<dbReference type="Pfam" id="PF13585">
    <property type="entry name" value="CHU_C"/>
    <property type="match status" value="1"/>
</dbReference>
<dbReference type="InterPro" id="IPR049804">
    <property type="entry name" value="Choice_anch_L"/>
</dbReference>
<evidence type="ECO:0000313" key="3">
    <source>
        <dbReference type="Proteomes" id="UP001241656"/>
    </source>
</evidence>
<protein>
    <submittedName>
        <fullName evidence="2">Choice-of-anchor L domain-containing protein</fullName>
    </submittedName>
</protein>
<feature type="chain" id="PRO_5045819508" evidence="1">
    <location>
        <begin position="25"/>
        <end position="778"/>
    </location>
</feature>
<sequence>MFRYRFFSSSFALLFILFSISGSAQQYITVDTSTYTPEQLVKDIFIGSQNAACITVSNVSVKGWQDYGNNPFSHGYFEKGTLPFNIEKGLILSTGGAYRAPGPNNGVLSEGDATWLGDKDLEKAVPVASPSWNATALEFDFVSLTSTGISFEYMFLSEEYQKSGCNYSDAFAFLIKEAGATTYQNIATVLNQATGNLDPVSSRTVRDNTYCSPSNAEYFGQYNLPPMVPPNMSPTIFDGQTKVLTAKADVIPGKTYHIKLVIADNTNTSHDSAVFLKAGSFVGKKDIGPDLLLATNNPICEGGTKTLDATTAGATAYQWFKDGILIPGATNPKLNITGTAANAGTYQVDITLGGCSLKGSTKIEISEQPVIVPNKVFSYCDNQLNGSVPINFSQLSPQLISNLNSAFIPKYYLNPAGTGTPLADGWLLTATTKVYLFVESTYGCPAAIGNFTLKTGNKIPLLKPDYSTPAICDDNFQGVSVNLSNDISQFTADPSLNITFYNSLAEAKLGTPGTSISTNQTLSTTKTFGIRFEGSDCPNVAEITVNIKSPKTSPMHDQPVCPGSVTTLDAGPGFDFYEWSTGVSGSSASGISVGIGNYWVDLYSNGCVYRQNVKVTAPELPQITHIDVSGSTATVYVLDGVPPYSYSLDNVNFQASNIFYNVPRGKHTVYVKDAQNCDSVAKEFLIINLINVITPNSDGHNDVLDYSDLKIKENVSIQIFDRYGNMVFSSKDKQFIWDGKSGGRALPTANYWYILNWTEPDTQLPVSYKGWILLKNRN</sequence>
<feature type="signal peptide" evidence="1">
    <location>
        <begin position="1"/>
        <end position="24"/>
    </location>
</feature>
<keyword evidence="1" id="KW-0732">Signal</keyword>
<evidence type="ECO:0000313" key="2">
    <source>
        <dbReference type="EMBL" id="WHF51217.1"/>
    </source>
</evidence>
<dbReference type="Proteomes" id="UP001241656">
    <property type="component" value="Chromosome"/>
</dbReference>
<dbReference type="NCBIfam" id="NF038133">
    <property type="entry name" value="choice_anch_L"/>
    <property type="match status" value="1"/>
</dbReference>
<organism evidence="2 3">
    <name type="scientific">Chryseobacterium gotjawalense</name>
    <dbReference type="NCBI Taxonomy" id="3042315"/>
    <lineage>
        <taxon>Bacteria</taxon>
        <taxon>Pseudomonadati</taxon>
        <taxon>Bacteroidota</taxon>
        <taxon>Flavobacteriia</taxon>
        <taxon>Flavobacteriales</taxon>
        <taxon>Weeksellaceae</taxon>
        <taxon>Chryseobacterium group</taxon>
        <taxon>Chryseobacterium</taxon>
    </lineage>
</organism>
<dbReference type="RefSeq" id="WP_282904581.1">
    <property type="nucleotide sequence ID" value="NZ_CP124855.1"/>
</dbReference>
<reference evidence="2 3" key="1">
    <citation type="submission" date="2023-05" db="EMBL/GenBank/DDBJ databases">
        <title>Genomic insight into Chryseobacterium sp. wdc7 isolated forest soil (Gotjawal).</title>
        <authorList>
            <person name="Park S.-J."/>
        </authorList>
    </citation>
    <scope>NUCLEOTIDE SEQUENCE [LARGE SCALE GENOMIC DNA]</scope>
    <source>
        <strain evidence="3">wdc7</strain>
    </source>
</reference>
<evidence type="ECO:0000256" key="1">
    <source>
        <dbReference type="SAM" id="SignalP"/>
    </source>
</evidence>
<dbReference type="EMBL" id="CP124855">
    <property type="protein sequence ID" value="WHF51217.1"/>
    <property type="molecule type" value="Genomic_DNA"/>
</dbReference>
<name>A0ABY8RDU5_9FLAO</name>
<dbReference type="InterPro" id="IPR013783">
    <property type="entry name" value="Ig-like_fold"/>
</dbReference>
<keyword evidence="3" id="KW-1185">Reference proteome</keyword>